<accession>A0A8S9XRI0</accession>
<sequence length="136" mass="14706">MMSGLMPSKSSSNIGKRWMEAQAKGIQRSSSEVIMSRGFKPSDKANPQTSKFLTELSYKMWGRSLTTFKRARARSAGSPPEPGTSSQQSTLVAPPVPSVGFRQPAPEAPPARPPLSAHAPRRRATPSKPKDPHAQP</sequence>
<evidence type="ECO:0000256" key="1">
    <source>
        <dbReference type="SAM" id="MobiDB-lite"/>
    </source>
</evidence>
<gene>
    <name evidence="2" type="ORF">GE061_013959</name>
</gene>
<protein>
    <submittedName>
        <fullName evidence="2">Uncharacterized protein</fullName>
    </submittedName>
</protein>
<dbReference type="Proteomes" id="UP000466442">
    <property type="component" value="Linkage Group LG5"/>
</dbReference>
<feature type="region of interest" description="Disordered" evidence="1">
    <location>
        <begin position="70"/>
        <end position="136"/>
    </location>
</feature>
<dbReference type="AlphaFoldDB" id="A0A8S9XRI0"/>
<dbReference type="EMBL" id="WIXP02000005">
    <property type="protein sequence ID" value="KAF6210848.1"/>
    <property type="molecule type" value="Genomic_DNA"/>
</dbReference>
<proteinExistence type="predicted"/>
<organism evidence="2 3">
    <name type="scientific">Apolygus lucorum</name>
    <name type="common">Small green plant bug</name>
    <name type="synonym">Lygocoris lucorum</name>
    <dbReference type="NCBI Taxonomy" id="248454"/>
    <lineage>
        <taxon>Eukaryota</taxon>
        <taxon>Metazoa</taxon>
        <taxon>Ecdysozoa</taxon>
        <taxon>Arthropoda</taxon>
        <taxon>Hexapoda</taxon>
        <taxon>Insecta</taxon>
        <taxon>Pterygota</taxon>
        <taxon>Neoptera</taxon>
        <taxon>Paraneoptera</taxon>
        <taxon>Hemiptera</taxon>
        <taxon>Heteroptera</taxon>
        <taxon>Panheteroptera</taxon>
        <taxon>Cimicomorpha</taxon>
        <taxon>Miridae</taxon>
        <taxon>Mirini</taxon>
        <taxon>Apolygus</taxon>
    </lineage>
</organism>
<name>A0A8S9XRI0_APOLU</name>
<evidence type="ECO:0000313" key="2">
    <source>
        <dbReference type="EMBL" id="KAF6210848.1"/>
    </source>
</evidence>
<comment type="caution">
    <text evidence="2">The sequence shown here is derived from an EMBL/GenBank/DDBJ whole genome shotgun (WGS) entry which is preliminary data.</text>
</comment>
<evidence type="ECO:0000313" key="3">
    <source>
        <dbReference type="Proteomes" id="UP000466442"/>
    </source>
</evidence>
<reference evidence="2" key="1">
    <citation type="journal article" date="2021" name="Mol. Ecol. Resour.">
        <title>Apolygus lucorum genome provides insights into omnivorousness and mesophyll feeding.</title>
        <authorList>
            <person name="Liu Y."/>
            <person name="Liu H."/>
            <person name="Wang H."/>
            <person name="Huang T."/>
            <person name="Liu B."/>
            <person name="Yang B."/>
            <person name="Yin L."/>
            <person name="Li B."/>
            <person name="Zhang Y."/>
            <person name="Zhang S."/>
            <person name="Jiang F."/>
            <person name="Zhang X."/>
            <person name="Ren Y."/>
            <person name="Wang B."/>
            <person name="Wang S."/>
            <person name="Lu Y."/>
            <person name="Wu K."/>
            <person name="Fan W."/>
            <person name="Wang G."/>
        </authorList>
    </citation>
    <scope>NUCLEOTIDE SEQUENCE</scope>
    <source>
        <strain evidence="2">12Hb</strain>
    </source>
</reference>
<feature type="region of interest" description="Disordered" evidence="1">
    <location>
        <begin position="1"/>
        <end position="32"/>
    </location>
</feature>
<dbReference type="OrthoDB" id="300641at2759"/>
<keyword evidence="3" id="KW-1185">Reference proteome</keyword>